<comment type="subcellular location">
    <subcellularLocation>
        <location evidence="1">Cell membrane</location>
    </subcellularLocation>
</comment>
<dbReference type="STRING" id="135739.BTO32_11715"/>
<gene>
    <name evidence="7" type="ORF">BTO32_11715</name>
</gene>
<dbReference type="GO" id="GO:0003677">
    <property type="term" value="F:DNA binding"/>
    <property type="evidence" value="ECO:0007669"/>
    <property type="project" value="InterPro"/>
</dbReference>
<reference evidence="7 8" key="1">
    <citation type="submission" date="2016-12" db="EMBL/GenBank/DDBJ databases">
        <title>Marinobacter lutaoensis whole genome sequencing.</title>
        <authorList>
            <person name="Verma A."/>
            <person name="Krishnamurthi S."/>
        </authorList>
    </citation>
    <scope>NUCLEOTIDE SEQUENCE [LARGE SCALE GENOMIC DNA]</scope>
    <source>
        <strain evidence="7 8">T5054</strain>
    </source>
</reference>
<dbReference type="AlphaFoldDB" id="A0A1V2DRN7"/>
<evidence type="ECO:0000256" key="3">
    <source>
        <dbReference type="ARBA" id="ARBA00023136"/>
    </source>
</evidence>
<dbReference type="PANTHER" id="PTHR30224">
    <property type="entry name" value="ELECTRON TRANSPORT PROTEIN"/>
    <property type="match status" value="1"/>
</dbReference>
<dbReference type="Pfam" id="PF12801">
    <property type="entry name" value="Fer4_5"/>
    <property type="match status" value="2"/>
</dbReference>
<dbReference type="EMBL" id="MSCW01000007">
    <property type="protein sequence ID" value="ONF43338.1"/>
    <property type="molecule type" value="Genomic_DNA"/>
</dbReference>
<feature type="transmembrane region" description="Helical" evidence="4">
    <location>
        <begin position="586"/>
        <end position="603"/>
    </location>
</feature>
<dbReference type="InterPro" id="IPR052378">
    <property type="entry name" value="NosR_regulator"/>
</dbReference>
<sequence>MVRPILTLLLCLMLLPAPARAGLDPHRREVIQSLFPSATVIGERRADLPVYPVYQLQELLGYAYESTDLSHLQGFAGKPIRMMIGLDTRGRFTGVRVLEHHEPVFLHGLGEAPLFDFVSQYAGHSLREQILIRTGSEARGKTVDGDPVYFDGVSKATVSVLIINDTVLSSALKVARQTLADFAQAPPTRVRPDVYRPLDWPGLLDQGFVSQARISAAQVEQALGRPLADYPEPPAVAADGLFSELYVAYLNAPMVGRNLLGDAGYRALMARLEANEHVLLVASRGPYPHVGPEFVPGSTPERIGLVQNRLAVEIRDLNWLDASLGPRASGQPAFDAVNLFRVTGNAGFNPGAPSELRLHVELARNHLVHDRTTVTLPVRFNEALFEPVAATDPDARRTPVWQGIWRERAGTVAVLVVALALLTLFFTLQRRLTRWPRLVHGFRWGFLAFTLLFLGLYAQGQLSVVNIYTLLLALWDGFSLDVFLLDPVLFLLWSYTVVTLVLWGRGLFCGWLCPFGALQEMVAWLGSRLRLRQVKVPERWHRRLILLKYPILLGLVATAGHSLTLAEQLAEVEPFKTSITLGFVRAWPFVLYALALLAAGLFIHKFYCRYLCPLGAGLAVLGRLRRFHWLTRIERCGRPCQRCRHRCGINAIRRDGAIDYNECIQCLECVVILRDPEQCVDSLLRRKQARRSPARIPVREVPATTPRP</sequence>
<dbReference type="GO" id="GO:0045893">
    <property type="term" value="P:positive regulation of DNA-templated transcription"/>
    <property type="evidence" value="ECO:0007669"/>
    <property type="project" value="InterPro"/>
</dbReference>
<feature type="signal peptide" evidence="5">
    <location>
        <begin position="1"/>
        <end position="21"/>
    </location>
</feature>
<evidence type="ECO:0000256" key="5">
    <source>
        <dbReference type="SAM" id="SignalP"/>
    </source>
</evidence>
<evidence type="ECO:0000313" key="8">
    <source>
        <dbReference type="Proteomes" id="UP000189339"/>
    </source>
</evidence>
<name>A0A1V2DRN7_9GAMM</name>
<dbReference type="PIRSF" id="PIRSF036354">
    <property type="entry name" value="NosR"/>
    <property type="match status" value="1"/>
</dbReference>
<feature type="chain" id="PRO_5012662959" evidence="5">
    <location>
        <begin position="22"/>
        <end position="708"/>
    </location>
</feature>
<protein>
    <submittedName>
        <fullName evidence="7">Ferredoxin</fullName>
    </submittedName>
</protein>
<keyword evidence="2" id="KW-1003">Cell membrane</keyword>
<keyword evidence="5" id="KW-0732">Signal</keyword>
<proteinExistence type="predicted"/>
<dbReference type="GO" id="GO:0005886">
    <property type="term" value="C:plasma membrane"/>
    <property type="evidence" value="ECO:0007669"/>
    <property type="project" value="UniProtKB-SubCell"/>
</dbReference>
<dbReference type="RefSeq" id="WP_076724804.1">
    <property type="nucleotide sequence ID" value="NZ_MSCW01000007.1"/>
</dbReference>
<dbReference type="InterPro" id="IPR011399">
    <property type="entry name" value="NosR"/>
</dbReference>
<dbReference type="Proteomes" id="UP000189339">
    <property type="component" value="Unassembled WGS sequence"/>
</dbReference>
<evidence type="ECO:0000256" key="4">
    <source>
        <dbReference type="SAM" id="Phobius"/>
    </source>
</evidence>
<dbReference type="InterPro" id="IPR007329">
    <property type="entry name" value="FMN-bd"/>
</dbReference>
<evidence type="ECO:0000313" key="7">
    <source>
        <dbReference type="EMBL" id="ONF43338.1"/>
    </source>
</evidence>
<keyword evidence="4" id="KW-0812">Transmembrane</keyword>
<comment type="caution">
    <text evidence="7">The sequence shown here is derived from an EMBL/GenBank/DDBJ whole genome shotgun (WGS) entry which is preliminary data.</text>
</comment>
<dbReference type="Pfam" id="PF04205">
    <property type="entry name" value="FMN_bind"/>
    <property type="match status" value="1"/>
</dbReference>
<organism evidence="7 8">
    <name type="scientific">Marinobacter lutaoensis</name>
    <dbReference type="NCBI Taxonomy" id="135739"/>
    <lineage>
        <taxon>Bacteria</taxon>
        <taxon>Pseudomonadati</taxon>
        <taxon>Pseudomonadota</taxon>
        <taxon>Gammaproteobacteria</taxon>
        <taxon>Pseudomonadales</taxon>
        <taxon>Marinobacteraceae</taxon>
        <taxon>Marinobacter</taxon>
    </lineage>
</organism>
<keyword evidence="4" id="KW-1133">Transmembrane helix</keyword>
<feature type="transmembrane region" description="Helical" evidence="4">
    <location>
        <begin position="409"/>
        <end position="428"/>
    </location>
</feature>
<dbReference type="SUPFAM" id="SSF54862">
    <property type="entry name" value="4Fe-4S ferredoxins"/>
    <property type="match status" value="1"/>
</dbReference>
<evidence type="ECO:0000259" key="6">
    <source>
        <dbReference type="SMART" id="SM00900"/>
    </source>
</evidence>
<keyword evidence="3 4" id="KW-0472">Membrane</keyword>
<feature type="transmembrane region" description="Helical" evidence="4">
    <location>
        <begin position="449"/>
        <end position="475"/>
    </location>
</feature>
<feature type="domain" description="FMN-binding" evidence="6">
    <location>
        <begin position="74"/>
        <end position="174"/>
    </location>
</feature>
<keyword evidence="8" id="KW-1185">Reference proteome</keyword>
<evidence type="ECO:0000256" key="1">
    <source>
        <dbReference type="ARBA" id="ARBA00004236"/>
    </source>
</evidence>
<dbReference type="GO" id="GO:0010181">
    <property type="term" value="F:FMN binding"/>
    <property type="evidence" value="ECO:0007669"/>
    <property type="project" value="InterPro"/>
</dbReference>
<dbReference type="SMART" id="SM00900">
    <property type="entry name" value="FMN_bind"/>
    <property type="match status" value="1"/>
</dbReference>
<dbReference type="PANTHER" id="PTHR30224:SF4">
    <property type="entry name" value="ELECTRON TRANSPORT PROTEIN YCCM-RELATED"/>
    <property type="match status" value="1"/>
</dbReference>
<dbReference type="InterPro" id="IPR017896">
    <property type="entry name" value="4Fe4S_Fe-S-bd"/>
</dbReference>
<accession>A0A1V2DRN7</accession>
<evidence type="ECO:0000256" key="2">
    <source>
        <dbReference type="ARBA" id="ARBA00022475"/>
    </source>
</evidence>
<dbReference type="OrthoDB" id="9806398at2"/>
<feature type="transmembrane region" description="Helical" evidence="4">
    <location>
        <begin position="546"/>
        <end position="566"/>
    </location>
</feature>